<dbReference type="Proteomes" id="UP000776164">
    <property type="component" value="Unassembled WGS sequence"/>
</dbReference>
<protein>
    <submittedName>
        <fullName evidence="2">Uncharacterized protein</fullName>
    </submittedName>
</protein>
<evidence type="ECO:0000256" key="1">
    <source>
        <dbReference type="SAM" id="SignalP"/>
    </source>
</evidence>
<evidence type="ECO:0000313" key="3">
    <source>
        <dbReference type="Proteomes" id="UP000776164"/>
    </source>
</evidence>
<organism evidence="2 3">
    <name type="scientific">Subtercola frigoramans</name>
    <dbReference type="NCBI Taxonomy" id="120298"/>
    <lineage>
        <taxon>Bacteria</taxon>
        <taxon>Bacillati</taxon>
        <taxon>Actinomycetota</taxon>
        <taxon>Actinomycetes</taxon>
        <taxon>Micrococcales</taxon>
        <taxon>Microbacteriaceae</taxon>
        <taxon>Subtercola</taxon>
    </lineage>
</organism>
<sequence length="137" mass="14037">MKITSTAASTVCAGVLLGVLVVGLTAASAQAAQTGIGGTQYSNVLVYGDIQRYHPAGTSTFRLDGYPLCLGGEIRLGLFHSVAQGQVTSTLASRLGVTKNFTNLNGSTSIASGYYGVDSRMVGGCAGKNSWSGLFSY</sequence>
<comment type="caution">
    <text evidence="2">The sequence shown here is derived from an EMBL/GenBank/DDBJ whole genome shotgun (WGS) entry which is preliminary data.</text>
</comment>
<dbReference type="EMBL" id="JAFBBU010000001">
    <property type="protein sequence ID" value="MBM7473514.1"/>
    <property type="molecule type" value="Genomic_DNA"/>
</dbReference>
<keyword evidence="3" id="KW-1185">Reference proteome</keyword>
<name>A0ABS2L911_9MICO</name>
<proteinExistence type="predicted"/>
<feature type="signal peptide" evidence="1">
    <location>
        <begin position="1"/>
        <end position="31"/>
    </location>
</feature>
<dbReference type="RefSeq" id="WP_205111046.1">
    <property type="nucleotide sequence ID" value="NZ_BAAAHT010000001.1"/>
</dbReference>
<keyword evidence="1" id="KW-0732">Signal</keyword>
<gene>
    <name evidence="2" type="ORF">JOE66_003148</name>
</gene>
<feature type="chain" id="PRO_5045997603" evidence="1">
    <location>
        <begin position="32"/>
        <end position="137"/>
    </location>
</feature>
<evidence type="ECO:0000313" key="2">
    <source>
        <dbReference type="EMBL" id="MBM7473514.1"/>
    </source>
</evidence>
<accession>A0ABS2L911</accession>
<reference evidence="2 3" key="1">
    <citation type="submission" date="2021-01" db="EMBL/GenBank/DDBJ databases">
        <title>Sequencing the genomes of 1000 actinobacteria strains.</title>
        <authorList>
            <person name="Klenk H.-P."/>
        </authorList>
    </citation>
    <scope>NUCLEOTIDE SEQUENCE [LARGE SCALE GENOMIC DNA]</scope>
    <source>
        <strain evidence="2 3">DSM 13057</strain>
    </source>
</reference>